<feature type="region of interest" description="Disordered" evidence="1">
    <location>
        <begin position="1"/>
        <end position="122"/>
    </location>
</feature>
<feature type="compositionally biased region" description="Basic and acidic residues" evidence="1">
    <location>
        <begin position="26"/>
        <end position="44"/>
    </location>
</feature>
<name>A0A420IRB0_9PEZI</name>
<dbReference type="EMBL" id="MCBS01022226">
    <property type="protein sequence ID" value="RKF77108.1"/>
    <property type="molecule type" value="Genomic_DNA"/>
</dbReference>
<reference evidence="2 3" key="1">
    <citation type="journal article" date="2018" name="BMC Genomics">
        <title>Comparative genome analyses reveal sequence features reflecting distinct modes of host-adaptation between dicot and monocot powdery mildew.</title>
        <authorList>
            <person name="Wu Y."/>
            <person name="Ma X."/>
            <person name="Pan Z."/>
            <person name="Kale S.D."/>
            <person name="Song Y."/>
            <person name="King H."/>
            <person name="Zhang Q."/>
            <person name="Presley C."/>
            <person name="Deng X."/>
            <person name="Wei C.I."/>
            <person name="Xiao S."/>
        </authorList>
    </citation>
    <scope>NUCLEOTIDE SEQUENCE [LARGE SCALE GENOMIC DNA]</scope>
    <source>
        <strain evidence="2">UMSG1</strain>
    </source>
</reference>
<accession>A0A420IRB0</accession>
<evidence type="ECO:0000256" key="1">
    <source>
        <dbReference type="SAM" id="MobiDB-lite"/>
    </source>
</evidence>
<dbReference type="AlphaFoldDB" id="A0A420IRB0"/>
<feature type="compositionally biased region" description="Polar residues" evidence="1">
    <location>
        <begin position="70"/>
        <end position="81"/>
    </location>
</feature>
<dbReference type="Proteomes" id="UP000285326">
    <property type="component" value="Unassembled WGS sequence"/>
</dbReference>
<organism evidence="2 3">
    <name type="scientific">Golovinomyces cichoracearum</name>
    <dbReference type="NCBI Taxonomy" id="62708"/>
    <lineage>
        <taxon>Eukaryota</taxon>
        <taxon>Fungi</taxon>
        <taxon>Dikarya</taxon>
        <taxon>Ascomycota</taxon>
        <taxon>Pezizomycotina</taxon>
        <taxon>Leotiomycetes</taxon>
        <taxon>Erysiphales</taxon>
        <taxon>Erysiphaceae</taxon>
        <taxon>Golovinomyces</taxon>
    </lineage>
</organism>
<protein>
    <submittedName>
        <fullName evidence="2">Uncharacterized protein</fullName>
    </submittedName>
</protein>
<sequence length="163" mass="17389">MPEEEESSSGCDKKDDMMKSTPPTEMPKKEMCSGDCGKQDDKHFSKTTPTPPVSGTKVLIIVDGRPKIPQPSSGSILQESSGELRPPPISNKFSDLDTPAPPTPDLSLFDPSEKNPQASNIPIINSNANSGIVFNAAAVKIRTPCSTTSIALILSFISFLLSN</sequence>
<proteinExistence type="predicted"/>
<comment type="caution">
    <text evidence="2">The sequence shown here is derived from an EMBL/GenBank/DDBJ whole genome shotgun (WGS) entry which is preliminary data.</text>
</comment>
<gene>
    <name evidence="2" type="ORF">GcM1_222062</name>
</gene>
<evidence type="ECO:0000313" key="3">
    <source>
        <dbReference type="Proteomes" id="UP000285326"/>
    </source>
</evidence>
<evidence type="ECO:0000313" key="2">
    <source>
        <dbReference type="EMBL" id="RKF77108.1"/>
    </source>
</evidence>